<dbReference type="PANTHER" id="PTHR33223">
    <property type="entry name" value="CCHC-TYPE DOMAIN-CONTAINING PROTEIN"/>
    <property type="match status" value="1"/>
</dbReference>
<evidence type="ECO:0000313" key="2">
    <source>
        <dbReference type="RefSeq" id="XP_016469813.1"/>
    </source>
</evidence>
<proteinExistence type="predicted"/>
<reference evidence="2" key="1">
    <citation type="submission" date="2025-08" db="UniProtKB">
        <authorList>
            <consortium name="RefSeq"/>
        </authorList>
    </citation>
    <scope>IDENTIFICATION</scope>
</reference>
<protein>
    <recommendedName>
        <fullName evidence="3">Retrotransposon gag domain-containing protein</fullName>
    </recommendedName>
</protein>
<dbReference type="PANTHER" id="PTHR33223:SF11">
    <property type="entry name" value="ELEMENT PROTEIN, PUTATIVE-RELATED"/>
    <property type="match status" value="1"/>
</dbReference>
<dbReference type="OrthoDB" id="1752047at2759"/>
<dbReference type="KEGG" id="nta:107792134"/>
<accession>A0A1S3ZZK6</accession>
<feature type="region of interest" description="Disordered" evidence="1">
    <location>
        <begin position="111"/>
        <end position="149"/>
    </location>
</feature>
<dbReference type="RefSeq" id="XP_016469813.1">
    <property type="nucleotide sequence ID" value="XM_016614327.1"/>
</dbReference>
<evidence type="ECO:0000256" key="1">
    <source>
        <dbReference type="SAM" id="MobiDB-lite"/>
    </source>
</evidence>
<evidence type="ECO:0008006" key="3">
    <source>
        <dbReference type="Google" id="ProtNLM"/>
    </source>
</evidence>
<name>A0A1S3ZZK6_TOBAC</name>
<dbReference type="PaxDb" id="4097-A0A1S3ZZK6"/>
<gene>
    <name evidence="2" type="primary">LOC107792134</name>
</gene>
<organism evidence="2">
    <name type="scientific">Nicotiana tabacum</name>
    <name type="common">Common tobacco</name>
    <dbReference type="NCBI Taxonomy" id="4097"/>
    <lineage>
        <taxon>Eukaryota</taxon>
        <taxon>Viridiplantae</taxon>
        <taxon>Streptophyta</taxon>
        <taxon>Embryophyta</taxon>
        <taxon>Tracheophyta</taxon>
        <taxon>Spermatophyta</taxon>
        <taxon>Magnoliopsida</taxon>
        <taxon>eudicotyledons</taxon>
        <taxon>Gunneridae</taxon>
        <taxon>Pentapetalae</taxon>
        <taxon>asterids</taxon>
        <taxon>lamiids</taxon>
        <taxon>Solanales</taxon>
        <taxon>Solanaceae</taxon>
        <taxon>Nicotianoideae</taxon>
        <taxon>Nicotianeae</taxon>
        <taxon>Nicotiana</taxon>
    </lineage>
</organism>
<feature type="compositionally biased region" description="Basic and acidic residues" evidence="1">
    <location>
        <begin position="117"/>
        <end position="141"/>
    </location>
</feature>
<dbReference type="AlphaFoldDB" id="A0A1S3ZZK6"/>
<sequence length="264" mass="30715">MADKFVMTHAEAKKAETRVNDIFAIKQSLGEGLRDFLARYNRVRMPLPNMFEGMAIAAFQNRLSREGSRASRKLLSRLMKYPPTTWDKIHNSYYDEVRADDDDLNRPTRGLILVQTEPKKEQKVNMRRDHPVSRPNKERHQPYVRTSAPSFRYKDALSRPRSGTHRNDSCMPPLLFAHNLCVSPTEVVYAFEKLGTNVKWPPKMRSNPNTRKSDTLCEFHQERGQKIEDCIALRLEVENLLQQGHLKELLNDKGRNTLARGRER</sequence>